<dbReference type="AlphaFoldDB" id="A0A2G1W4R3"/>
<gene>
    <name evidence="1" type="ORF">CEE69_16870</name>
</gene>
<organism evidence="1 2">
    <name type="scientific">Rhodopirellula bahusiensis</name>
    <dbReference type="NCBI Taxonomy" id="2014065"/>
    <lineage>
        <taxon>Bacteria</taxon>
        <taxon>Pseudomonadati</taxon>
        <taxon>Planctomycetota</taxon>
        <taxon>Planctomycetia</taxon>
        <taxon>Pirellulales</taxon>
        <taxon>Pirellulaceae</taxon>
        <taxon>Rhodopirellula</taxon>
    </lineage>
</organism>
<dbReference type="EMBL" id="NIZW01000013">
    <property type="protein sequence ID" value="PHQ33981.1"/>
    <property type="molecule type" value="Genomic_DNA"/>
</dbReference>
<evidence type="ECO:0000313" key="2">
    <source>
        <dbReference type="Proteomes" id="UP000225740"/>
    </source>
</evidence>
<reference evidence="1 2" key="1">
    <citation type="submission" date="2017-06" db="EMBL/GenBank/DDBJ databases">
        <title>Description of Rhodopirellula bahusiensis sp. nov.</title>
        <authorList>
            <person name="Kizina J."/>
            <person name="Harder J."/>
        </authorList>
    </citation>
    <scope>NUCLEOTIDE SEQUENCE [LARGE SCALE GENOMIC DNA]</scope>
    <source>
        <strain evidence="1 2">SWK21</strain>
    </source>
</reference>
<name>A0A2G1W4R3_9BACT</name>
<proteinExistence type="predicted"/>
<dbReference type="Proteomes" id="UP000225740">
    <property type="component" value="Unassembled WGS sequence"/>
</dbReference>
<sequence length="67" mass="7484">MCEKSRLGHKNTSFLRLFTFAIASTCQVGSLRPNLLRKVARGPRSQTADDETVGRSIFERKNGMAAR</sequence>
<protein>
    <submittedName>
        <fullName evidence="1">Uncharacterized protein</fullName>
    </submittedName>
</protein>
<evidence type="ECO:0000313" key="1">
    <source>
        <dbReference type="EMBL" id="PHQ33981.1"/>
    </source>
</evidence>
<accession>A0A2G1W4R3</accession>
<keyword evidence="2" id="KW-1185">Reference proteome</keyword>
<comment type="caution">
    <text evidence="1">The sequence shown here is derived from an EMBL/GenBank/DDBJ whole genome shotgun (WGS) entry which is preliminary data.</text>
</comment>